<gene>
    <name evidence="1" type="ORF">DXU93_07425</name>
</gene>
<organism evidence="1 2">
    <name type="scientific">Brumimicrobium aurantiacum</name>
    <dbReference type="NCBI Taxonomy" id="1737063"/>
    <lineage>
        <taxon>Bacteria</taxon>
        <taxon>Pseudomonadati</taxon>
        <taxon>Bacteroidota</taxon>
        <taxon>Flavobacteriia</taxon>
        <taxon>Flavobacteriales</taxon>
        <taxon>Crocinitomicaceae</taxon>
        <taxon>Brumimicrobium</taxon>
    </lineage>
</organism>
<dbReference type="AlphaFoldDB" id="A0A3E1EZ24"/>
<sequence length="242" mass="27947">MGKTNILLRYLVDLRFSSIFMNMRNVLWIAILLQILLSCGGKEESKLAFKLTYSTHVEILDQSMPIETQNYFLQKYGDSVEVIYGSQGSIRSDYYGSGPKGLSYIFYNQSTHKNCAKWKNLEKLYCYDVRRNDYILDSSKYIKTDNGFMLKHYSQNPNDEEIIIQTYTFIDDSLKVDGKLYSNFKDLSFNVVLAKANQLPIKIVQTSEGVRITTELLNVSRISDPISDLYEIMPNLILQNAQ</sequence>
<reference evidence="1 2" key="1">
    <citation type="submission" date="2018-08" db="EMBL/GenBank/DDBJ databases">
        <title>The draft genome squence of Brumimicrobium sp. N62.</title>
        <authorList>
            <person name="Du Z.-J."/>
            <person name="Luo H.-R."/>
        </authorList>
    </citation>
    <scope>NUCLEOTIDE SEQUENCE [LARGE SCALE GENOMIC DNA]</scope>
    <source>
        <strain evidence="1 2">N62</strain>
    </source>
</reference>
<evidence type="ECO:0000313" key="2">
    <source>
        <dbReference type="Proteomes" id="UP000257127"/>
    </source>
</evidence>
<name>A0A3E1EZ24_9FLAO</name>
<protein>
    <submittedName>
        <fullName evidence="1">Uncharacterized protein</fullName>
    </submittedName>
</protein>
<keyword evidence="2" id="KW-1185">Reference proteome</keyword>
<dbReference type="Proteomes" id="UP000257127">
    <property type="component" value="Unassembled WGS sequence"/>
</dbReference>
<comment type="caution">
    <text evidence="1">The sequence shown here is derived from an EMBL/GenBank/DDBJ whole genome shotgun (WGS) entry which is preliminary data.</text>
</comment>
<evidence type="ECO:0000313" key="1">
    <source>
        <dbReference type="EMBL" id="RFC54806.1"/>
    </source>
</evidence>
<dbReference type="EMBL" id="QURB01000003">
    <property type="protein sequence ID" value="RFC54806.1"/>
    <property type="molecule type" value="Genomic_DNA"/>
</dbReference>
<accession>A0A3E1EZ24</accession>
<proteinExistence type="predicted"/>